<dbReference type="EMBL" id="JAWDEY010000005">
    <property type="protein sequence ID" value="KAK6590685.1"/>
    <property type="molecule type" value="Genomic_DNA"/>
</dbReference>
<feature type="region of interest" description="Disordered" evidence="1">
    <location>
        <begin position="539"/>
        <end position="586"/>
    </location>
</feature>
<evidence type="ECO:0000259" key="2">
    <source>
        <dbReference type="PROSITE" id="PS50186"/>
    </source>
</evidence>
<feature type="compositionally biased region" description="Basic and acidic residues" evidence="1">
    <location>
        <begin position="563"/>
        <end position="574"/>
    </location>
</feature>
<dbReference type="GO" id="GO:0035556">
    <property type="term" value="P:intracellular signal transduction"/>
    <property type="evidence" value="ECO:0007669"/>
    <property type="project" value="InterPro"/>
</dbReference>
<dbReference type="AlphaFoldDB" id="A0AAV9Y0Y6"/>
<organism evidence="3 4">
    <name type="scientific">Cryptosporidium xiaoi</name>
    <dbReference type="NCBI Taxonomy" id="659607"/>
    <lineage>
        <taxon>Eukaryota</taxon>
        <taxon>Sar</taxon>
        <taxon>Alveolata</taxon>
        <taxon>Apicomplexa</taxon>
        <taxon>Conoidasida</taxon>
        <taxon>Coccidia</taxon>
        <taxon>Eucoccidiorida</taxon>
        <taxon>Eimeriorina</taxon>
        <taxon>Cryptosporidiidae</taxon>
        <taxon>Cryptosporidium</taxon>
    </lineage>
</organism>
<feature type="domain" description="DEP" evidence="2">
    <location>
        <begin position="322"/>
        <end position="384"/>
    </location>
</feature>
<comment type="caution">
    <text evidence="3">The sequence shown here is derived from an EMBL/GenBank/DDBJ whole genome shotgun (WGS) entry which is preliminary data.</text>
</comment>
<evidence type="ECO:0000313" key="3">
    <source>
        <dbReference type="EMBL" id="KAK6590685.1"/>
    </source>
</evidence>
<accession>A0AAV9Y0Y6</accession>
<reference evidence="3 4" key="1">
    <citation type="submission" date="2023-10" db="EMBL/GenBank/DDBJ databases">
        <title>Comparative genomics analysis reveals potential genetic determinants of host preference in Cryptosporidium xiaoi.</title>
        <authorList>
            <person name="Xiao L."/>
            <person name="Li J."/>
        </authorList>
    </citation>
    <scope>NUCLEOTIDE SEQUENCE [LARGE SCALE GENOMIC DNA]</scope>
    <source>
        <strain evidence="3 4">52996</strain>
    </source>
</reference>
<dbReference type="PROSITE" id="PS50186">
    <property type="entry name" value="DEP"/>
    <property type="match status" value="1"/>
</dbReference>
<sequence>MIGKSGAVIKVKHSADSYEEDKKEGRVNARRQIELEQNAAKAIINLKHRRECNGEVTKFSWCSDQLCRMWYDMSQYFGFIGDDIIDTDIDNAIISVADGGSGIYERLIVLGHRILDASGKEYAVKKYMDSGIEGLPRDSSKILEGNKKLLLFLKMRWFSSNICSVSCLANFAKKYSHYCKAELNSQNLAYDDNKLAKYVKFCISFCIYGQGMIDWSNPLNVDDKICKRFPWLEILIRSIDMSIINPPMRENDRFLTNDEIINTKILDILWKYFGYDKKKKSVPPRILFALSTKGDTQLPEEKTGQMIFSHYVSHYFKSVASEHGFTGVDLLHWVEKEKNMLLESNSVELFALIYLELGVIYSNGASNIDEKFSRYKGLFFSLIANMFVLSSEDSSAQLWLQELVTCVRQIQLYILEYQEFIKTRDSNKTNAIPENEVYTVSNDCLDHTHVPEIFLDLEREEVKSLITILENCHTSDLVEMVQTFLDNSRYCINSIVDIASIPNKIARKVFRNIIKHSKLKNPLGGYNISNLDLNSNSDSNSDLDSEINSDSHASLDSSELFEPTEKNKGKDHGLKGAKNGLANKVDAKNNSPINNVYCAEALSPILKPVALKFENKAVEIQPVSITFINEEGKPVHYTLKPNDASIPDGTVKPISEIVNNRVNNESDEKGETHPRRSRSPHIFSRNAGRSRSPSRGALKRREHGILVCGGHSQNLPDLNGNVQVYNDSRNYINYLGDSFNDNYRYPGNSIAESAYSYNADNSINYY</sequence>
<evidence type="ECO:0000256" key="1">
    <source>
        <dbReference type="SAM" id="MobiDB-lite"/>
    </source>
</evidence>
<keyword evidence="4" id="KW-1185">Reference proteome</keyword>
<name>A0AAV9Y0Y6_9CRYT</name>
<feature type="compositionally biased region" description="Basic and acidic residues" evidence="1">
    <location>
        <begin position="664"/>
        <end position="674"/>
    </location>
</feature>
<proteinExistence type="predicted"/>
<gene>
    <name evidence="3" type="ORF">RS030_142115</name>
</gene>
<dbReference type="Proteomes" id="UP001311799">
    <property type="component" value="Unassembled WGS sequence"/>
</dbReference>
<dbReference type="InterPro" id="IPR000591">
    <property type="entry name" value="DEP_dom"/>
</dbReference>
<feature type="region of interest" description="Disordered" evidence="1">
    <location>
        <begin position="658"/>
        <end position="699"/>
    </location>
</feature>
<evidence type="ECO:0000313" key="4">
    <source>
        <dbReference type="Proteomes" id="UP001311799"/>
    </source>
</evidence>
<protein>
    <recommendedName>
        <fullName evidence="2">DEP domain-containing protein</fullName>
    </recommendedName>
</protein>